<evidence type="ECO:0000313" key="2">
    <source>
        <dbReference type="Proteomes" id="UP001558632"/>
    </source>
</evidence>
<sequence>MSKEEEVRYRLVLSVECNDWQGKFTYQDFEILVNEAIKSILGLVNFIFHLSYLRRITDFDSSTKLGSIVVNKSDLNSIWAALCIYSVHFTKRVAIRVKKAFQLKTT</sequence>
<proteinExistence type="predicted"/>
<dbReference type="GO" id="GO:0016874">
    <property type="term" value="F:ligase activity"/>
    <property type="evidence" value="ECO:0007669"/>
    <property type="project" value="UniProtKB-KW"/>
</dbReference>
<keyword evidence="1" id="KW-0436">Ligase</keyword>
<name>A0ABR3K5V2_TRISP</name>
<evidence type="ECO:0000313" key="1">
    <source>
        <dbReference type="EMBL" id="KAL1230286.1"/>
    </source>
</evidence>
<organism evidence="1 2">
    <name type="scientific">Trichinella spiralis</name>
    <name type="common">Trichina worm</name>
    <dbReference type="NCBI Taxonomy" id="6334"/>
    <lineage>
        <taxon>Eukaryota</taxon>
        <taxon>Metazoa</taxon>
        <taxon>Ecdysozoa</taxon>
        <taxon>Nematoda</taxon>
        <taxon>Enoplea</taxon>
        <taxon>Dorylaimia</taxon>
        <taxon>Trichinellida</taxon>
        <taxon>Trichinellidae</taxon>
        <taxon>Trichinella</taxon>
    </lineage>
</organism>
<comment type="caution">
    <text evidence="1">The sequence shown here is derived from an EMBL/GenBank/DDBJ whole genome shotgun (WGS) entry which is preliminary data.</text>
</comment>
<keyword evidence="2" id="KW-1185">Reference proteome</keyword>
<dbReference type="Proteomes" id="UP001558632">
    <property type="component" value="Unassembled WGS sequence"/>
</dbReference>
<protein>
    <submittedName>
        <fullName evidence="1">Alanine--tRNA ligase</fullName>
    </submittedName>
</protein>
<accession>A0ABR3K5V2</accession>
<gene>
    <name evidence="1" type="ORF">TSPI_06731</name>
</gene>
<reference evidence="1 2" key="1">
    <citation type="submission" date="2024-07" db="EMBL/GenBank/DDBJ databases">
        <title>Enhanced genomic and transcriptomic resources for Trichinella pseudospiralis and T. spiralis underpin the discovery of pronounced molecular differences between stages and species.</title>
        <authorList>
            <person name="Pasi K.K."/>
            <person name="La Rosa G."/>
            <person name="Gomez-Morales M.A."/>
            <person name="Tosini F."/>
            <person name="Sumanam S."/>
            <person name="Young N.D."/>
            <person name="Chang B.C."/>
            <person name="Robin G.B."/>
        </authorList>
    </citation>
    <scope>NUCLEOTIDE SEQUENCE [LARGE SCALE GENOMIC DNA]</scope>
    <source>
        <strain evidence="1">ISS534</strain>
    </source>
</reference>
<dbReference type="EMBL" id="JBEUSY010000476">
    <property type="protein sequence ID" value="KAL1230286.1"/>
    <property type="molecule type" value="Genomic_DNA"/>
</dbReference>